<organism evidence="6 7">
    <name type="scientific">[Candida] subhashii</name>
    <dbReference type="NCBI Taxonomy" id="561895"/>
    <lineage>
        <taxon>Eukaryota</taxon>
        <taxon>Fungi</taxon>
        <taxon>Dikarya</taxon>
        <taxon>Ascomycota</taxon>
        <taxon>Saccharomycotina</taxon>
        <taxon>Pichiomycetes</taxon>
        <taxon>Debaryomycetaceae</taxon>
        <taxon>Spathaspora</taxon>
    </lineage>
</organism>
<proteinExistence type="predicted"/>
<evidence type="ECO:0000256" key="1">
    <source>
        <dbReference type="ARBA" id="ARBA00022630"/>
    </source>
</evidence>
<comment type="caution">
    <text evidence="6">The sequence shown here is derived from an EMBL/GenBank/DDBJ whole genome shotgun (WGS) entry which is preliminary data.</text>
</comment>
<dbReference type="InterPro" id="IPR011251">
    <property type="entry name" value="Luciferase-like_dom"/>
</dbReference>
<dbReference type="RefSeq" id="XP_049260724.1">
    <property type="nucleotide sequence ID" value="XM_049410125.1"/>
</dbReference>
<keyword evidence="4" id="KW-0503">Monooxygenase</keyword>
<protein>
    <recommendedName>
        <fullName evidence="5">Luciferase-like domain-containing protein</fullName>
    </recommendedName>
</protein>
<dbReference type="Proteomes" id="UP000694255">
    <property type="component" value="Unassembled WGS sequence"/>
</dbReference>
<feature type="non-terminal residue" evidence="6">
    <location>
        <position position="150"/>
    </location>
</feature>
<evidence type="ECO:0000259" key="5">
    <source>
        <dbReference type="Pfam" id="PF00296"/>
    </source>
</evidence>
<dbReference type="EMBL" id="JAGSYN010000285">
    <property type="protein sequence ID" value="KAG7660490.1"/>
    <property type="molecule type" value="Genomic_DNA"/>
</dbReference>
<evidence type="ECO:0000256" key="3">
    <source>
        <dbReference type="ARBA" id="ARBA00023002"/>
    </source>
</evidence>
<dbReference type="GO" id="GO:0004497">
    <property type="term" value="F:monooxygenase activity"/>
    <property type="evidence" value="ECO:0007669"/>
    <property type="project" value="UniProtKB-KW"/>
</dbReference>
<sequence length="150" mass="16522">MAHQDSQKKSEKKKLILNAFEMGCSGLQAPGLWKHPRDNSRNYNTIEYWTNLAKLVEKGKFNSIFLADVLGGYDVYNGPHNITAAAKSGAQFPVNEPSAVISAMAAVTKNLSFGVTFSTISEAPYHFVKRIGTLDHLTQGRIGWNVVSSY</sequence>
<feature type="domain" description="Luciferase-like" evidence="5">
    <location>
        <begin position="40"/>
        <end position="149"/>
    </location>
</feature>
<reference evidence="6 7" key="1">
    <citation type="journal article" date="2021" name="DNA Res.">
        <title>Genome analysis of Candida subhashii reveals its hybrid nature and dual mitochondrial genome conformations.</title>
        <authorList>
            <person name="Mixao V."/>
            <person name="Hegedusova E."/>
            <person name="Saus E."/>
            <person name="Pryszcz L.P."/>
            <person name="Cillingova A."/>
            <person name="Nosek J."/>
            <person name="Gabaldon T."/>
        </authorList>
    </citation>
    <scope>NUCLEOTIDE SEQUENCE [LARGE SCALE GENOMIC DNA]</scope>
    <source>
        <strain evidence="6 7">CBS 10753</strain>
    </source>
</reference>
<dbReference type="GeneID" id="73472797"/>
<dbReference type="AlphaFoldDB" id="A0A8J5QL37"/>
<accession>A0A8J5QL37</accession>
<keyword evidence="3" id="KW-0560">Oxidoreductase</keyword>
<keyword evidence="1" id="KW-0285">Flavoprotein</keyword>
<dbReference type="OrthoDB" id="5561043at2759"/>
<dbReference type="PANTHER" id="PTHR30011">
    <property type="entry name" value="ALKANESULFONATE MONOOXYGENASE-RELATED"/>
    <property type="match status" value="1"/>
</dbReference>
<dbReference type="Pfam" id="PF00296">
    <property type="entry name" value="Bac_luciferase"/>
    <property type="match status" value="1"/>
</dbReference>
<dbReference type="InterPro" id="IPR051260">
    <property type="entry name" value="Diverse_substr_monoxygenases"/>
</dbReference>
<keyword evidence="7" id="KW-1185">Reference proteome</keyword>
<dbReference type="PANTHER" id="PTHR30011:SF16">
    <property type="entry name" value="C2H2 FINGER DOMAIN TRANSCRIPTION FACTOR (EUROFUNG)-RELATED"/>
    <property type="match status" value="1"/>
</dbReference>
<gene>
    <name evidence="6" type="ORF">J8A68_005998</name>
</gene>
<evidence type="ECO:0000313" key="7">
    <source>
        <dbReference type="Proteomes" id="UP000694255"/>
    </source>
</evidence>
<keyword evidence="2" id="KW-0288">FMN</keyword>
<name>A0A8J5QL37_9ASCO</name>
<dbReference type="GO" id="GO:0016705">
    <property type="term" value="F:oxidoreductase activity, acting on paired donors, with incorporation or reduction of molecular oxygen"/>
    <property type="evidence" value="ECO:0007669"/>
    <property type="project" value="InterPro"/>
</dbReference>
<evidence type="ECO:0000256" key="4">
    <source>
        <dbReference type="ARBA" id="ARBA00023033"/>
    </source>
</evidence>
<evidence type="ECO:0000256" key="2">
    <source>
        <dbReference type="ARBA" id="ARBA00022643"/>
    </source>
</evidence>
<evidence type="ECO:0000313" key="6">
    <source>
        <dbReference type="EMBL" id="KAG7660490.1"/>
    </source>
</evidence>